<evidence type="ECO:0000313" key="1">
    <source>
        <dbReference type="EMBL" id="OAY58323.1"/>
    </source>
</evidence>
<sequence length="61" mass="6767">MLHAPKRDFLGLGVVVPRAAAKSISCTWDSNTAEAMAMKHGFELANAAGFTPFWYKVIVWR</sequence>
<accession>A0A2C9WG43</accession>
<name>A0A2C9WG43_MANES</name>
<dbReference type="AlphaFoldDB" id="A0A2C9WG43"/>
<gene>
    <name evidence="1" type="ORF">MANES_02G167700</name>
</gene>
<protein>
    <submittedName>
        <fullName evidence="1">Uncharacterized protein</fullName>
    </submittedName>
</protein>
<proteinExistence type="predicted"/>
<dbReference type="EMBL" id="CM004388">
    <property type="protein sequence ID" value="OAY58323.1"/>
    <property type="molecule type" value="Genomic_DNA"/>
</dbReference>
<organism evidence="1">
    <name type="scientific">Manihot esculenta</name>
    <name type="common">Cassava</name>
    <name type="synonym">Jatropha manihot</name>
    <dbReference type="NCBI Taxonomy" id="3983"/>
    <lineage>
        <taxon>Eukaryota</taxon>
        <taxon>Viridiplantae</taxon>
        <taxon>Streptophyta</taxon>
        <taxon>Embryophyta</taxon>
        <taxon>Tracheophyta</taxon>
        <taxon>Spermatophyta</taxon>
        <taxon>Magnoliopsida</taxon>
        <taxon>eudicotyledons</taxon>
        <taxon>Gunneridae</taxon>
        <taxon>Pentapetalae</taxon>
        <taxon>rosids</taxon>
        <taxon>fabids</taxon>
        <taxon>Malpighiales</taxon>
        <taxon>Euphorbiaceae</taxon>
        <taxon>Crotonoideae</taxon>
        <taxon>Manihoteae</taxon>
        <taxon>Manihot</taxon>
    </lineage>
</organism>
<reference evidence="1" key="1">
    <citation type="submission" date="2016-02" db="EMBL/GenBank/DDBJ databases">
        <title>WGS assembly of Manihot esculenta.</title>
        <authorList>
            <person name="Bredeson J.V."/>
            <person name="Prochnik S.E."/>
            <person name="Lyons J.B."/>
            <person name="Schmutz J."/>
            <person name="Grimwood J."/>
            <person name="Vrebalov J."/>
            <person name="Bart R.S."/>
            <person name="Amuge T."/>
            <person name="Ferguson M.E."/>
            <person name="Green R."/>
            <person name="Putnam N."/>
            <person name="Stites J."/>
            <person name="Rounsley S."/>
            <person name="Rokhsar D.S."/>
        </authorList>
    </citation>
    <scope>NUCLEOTIDE SEQUENCE [LARGE SCALE GENOMIC DNA]</scope>
    <source>
        <tissue evidence="1">Leaf</tissue>
    </source>
</reference>